<reference evidence="2" key="1">
    <citation type="submission" date="2015-04" db="UniProtKB">
        <authorList>
            <consortium name="EnsemblPlants"/>
        </authorList>
    </citation>
    <scope>IDENTIFICATION</scope>
</reference>
<keyword evidence="3" id="KW-1185">Reference proteome</keyword>
<dbReference type="eggNOG" id="ENOG502S291">
    <property type="taxonomic scope" value="Eukaryota"/>
</dbReference>
<feature type="region of interest" description="Disordered" evidence="1">
    <location>
        <begin position="36"/>
        <end position="72"/>
    </location>
</feature>
<evidence type="ECO:0000256" key="1">
    <source>
        <dbReference type="SAM" id="MobiDB-lite"/>
    </source>
</evidence>
<organism evidence="2">
    <name type="scientific">Oryza glumipatula</name>
    <dbReference type="NCBI Taxonomy" id="40148"/>
    <lineage>
        <taxon>Eukaryota</taxon>
        <taxon>Viridiplantae</taxon>
        <taxon>Streptophyta</taxon>
        <taxon>Embryophyta</taxon>
        <taxon>Tracheophyta</taxon>
        <taxon>Spermatophyta</taxon>
        <taxon>Magnoliopsida</taxon>
        <taxon>Liliopsida</taxon>
        <taxon>Poales</taxon>
        <taxon>Poaceae</taxon>
        <taxon>BOP clade</taxon>
        <taxon>Oryzoideae</taxon>
        <taxon>Oryzeae</taxon>
        <taxon>Oryzinae</taxon>
        <taxon>Oryza</taxon>
    </lineage>
</organism>
<accession>A0A0D9Z9M7</accession>
<reference evidence="2" key="2">
    <citation type="submission" date="2018-05" db="EMBL/GenBank/DDBJ databases">
        <title>OgluRS3 (Oryza glumaepatula Reference Sequence Version 3).</title>
        <authorList>
            <person name="Zhang J."/>
            <person name="Kudrna D."/>
            <person name="Lee S."/>
            <person name="Talag J."/>
            <person name="Welchert J."/>
            <person name="Wing R.A."/>
        </authorList>
    </citation>
    <scope>NUCLEOTIDE SEQUENCE [LARGE SCALE GENOMIC DNA]</scope>
</reference>
<dbReference type="PANTHER" id="PTHR35131">
    <property type="entry name" value="EXPRESSED PROTEIN"/>
    <property type="match status" value="1"/>
</dbReference>
<dbReference type="Proteomes" id="UP000026961">
    <property type="component" value="Chromosome 3"/>
</dbReference>
<sequence length="147" mass="16081">MAASAPVEVGAQGTIGSLVCREVEYFRRMEVAVVSHDHGKNMSSSSKQASRRRHRQRGEPQDQEQGPAAVEGGRGRRAYLFLPSICSSAEVAEATGAARVRPFASDQIRSGEEQNVRGQNCVMTCVPSGRITTLIIEVDYLVLRKDY</sequence>
<dbReference type="AlphaFoldDB" id="A0A0D9Z9M7"/>
<dbReference type="PANTHER" id="PTHR35131:SF1">
    <property type="entry name" value="EXPRESSED PROTEIN"/>
    <property type="match status" value="1"/>
</dbReference>
<dbReference type="EnsemblPlants" id="OGLUM03G24250.1">
    <property type="protein sequence ID" value="OGLUM03G24250.1"/>
    <property type="gene ID" value="OGLUM03G24250"/>
</dbReference>
<evidence type="ECO:0000313" key="3">
    <source>
        <dbReference type="Proteomes" id="UP000026961"/>
    </source>
</evidence>
<name>A0A0D9Z9M7_9ORYZ</name>
<dbReference type="HOGENOM" id="CLU_1770946_0_0_1"/>
<protein>
    <submittedName>
        <fullName evidence="2">Uncharacterized protein</fullName>
    </submittedName>
</protein>
<dbReference type="Gramene" id="OGLUM03G24250.1">
    <property type="protein sequence ID" value="OGLUM03G24250.1"/>
    <property type="gene ID" value="OGLUM03G24250"/>
</dbReference>
<proteinExistence type="predicted"/>
<evidence type="ECO:0000313" key="2">
    <source>
        <dbReference type="EnsemblPlants" id="OGLUM03G24250.1"/>
    </source>
</evidence>